<dbReference type="STRING" id="1210086.GCA_001613105_01185"/>
<evidence type="ECO:0000256" key="5">
    <source>
        <dbReference type="ARBA" id="ARBA00023163"/>
    </source>
</evidence>
<dbReference type="PRINTS" id="PR00039">
    <property type="entry name" value="HTHLYSR"/>
</dbReference>
<evidence type="ECO:0000313" key="7">
    <source>
        <dbReference type="EMBL" id="RDI68208.1"/>
    </source>
</evidence>
<keyword evidence="5" id="KW-0804">Transcription</keyword>
<dbReference type="InterPro" id="IPR005119">
    <property type="entry name" value="LysR_subst-bd"/>
</dbReference>
<comment type="similarity">
    <text evidence="1">Belongs to the LysR transcriptional regulatory family.</text>
</comment>
<dbReference type="EMBL" id="QQBC01000002">
    <property type="protein sequence ID" value="RDI68208.1"/>
    <property type="molecule type" value="Genomic_DNA"/>
</dbReference>
<feature type="domain" description="HTH lysR-type" evidence="6">
    <location>
        <begin position="27"/>
        <end position="84"/>
    </location>
</feature>
<gene>
    <name evidence="7" type="ORF">DFR76_102609</name>
</gene>
<dbReference type="GO" id="GO:0032993">
    <property type="term" value="C:protein-DNA complex"/>
    <property type="evidence" value="ECO:0007669"/>
    <property type="project" value="TreeGrafter"/>
</dbReference>
<sequence>MPMTNFGAEEWDRRLREPIARDALPELNIRLLQSFLTVAVEGNITRAASLLHITQQTLSAQIRQLERTLGAPLLVRGSRGVRPTEAGQALAAGAQALIDDWVTLAERVNCVAGQSINRLRVVCCPCQTAPFLIRVADGLEVAVPGLRVDLVSVRTMPEGLRALESGRADAGFGWLPLDGTRLRHTVIQSEPWVATVSRDHRFADHDALVLAELAADPVVLPAIFASAAAERGWVDALRPGRSMRDPAVLDVEDGPIIAARRQGIWLAPESMARRHADSGSHVLPVADAPRIDSVVMWTDQAPEALVDELVTTARGVVS</sequence>
<reference evidence="7 8" key="1">
    <citation type="submission" date="2018-07" db="EMBL/GenBank/DDBJ databases">
        <title>Genomic Encyclopedia of Type Strains, Phase IV (KMG-IV): sequencing the most valuable type-strain genomes for metagenomic binning, comparative biology and taxonomic classification.</title>
        <authorList>
            <person name="Goeker M."/>
        </authorList>
    </citation>
    <scope>NUCLEOTIDE SEQUENCE [LARGE SCALE GENOMIC DNA]</scope>
    <source>
        <strain evidence="7 8">DSM 44290</strain>
    </source>
</reference>
<protein>
    <submittedName>
        <fullName evidence="7">LysR family cyn operon transcriptional activator</fullName>
    </submittedName>
</protein>
<accession>A0A370IBU7</accession>
<dbReference type="InterPro" id="IPR036390">
    <property type="entry name" value="WH_DNA-bd_sf"/>
</dbReference>
<dbReference type="AlphaFoldDB" id="A0A370IBU7"/>
<dbReference type="SUPFAM" id="SSF53850">
    <property type="entry name" value="Periplasmic binding protein-like II"/>
    <property type="match status" value="1"/>
</dbReference>
<dbReference type="Gene3D" id="1.10.10.10">
    <property type="entry name" value="Winged helix-like DNA-binding domain superfamily/Winged helix DNA-binding domain"/>
    <property type="match status" value="1"/>
</dbReference>
<evidence type="ECO:0000313" key="8">
    <source>
        <dbReference type="Proteomes" id="UP000254869"/>
    </source>
</evidence>
<organism evidence="7 8">
    <name type="scientific">Nocardia pseudobrasiliensis</name>
    <dbReference type="NCBI Taxonomy" id="45979"/>
    <lineage>
        <taxon>Bacteria</taxon>
        <taxon>Bacillati</taxon>
        <taxon>Actinomycetota</taxon>
        <taxon>Actinomycetes</taxon>
        <taxon>Mycobacteriales</taxon>
        <taxon>Nocardiaceae</taxon>
        <taxon>Nocardia</taxon>
    </lineage>
</organism>
<keyword evidence="4" id="KW-0010">Activator</keyword>
<dbReference type="SUPFAM" id="SSF46785">
    <property type="entry name" value="Winged helix' DNA-binding domain"/>
    <property type="match status" value="1"/>
</dbReference>
<keyword evidence="2" id="KW-0805">Transcription regulation</keyword>
<dbReference type="PANTHER" id="PTHR30346">
    <property type="entry name" value="TRANSCRIPTIONAL DUAL REGULATOR HCAR-RELATED"/>
    <property type="match status" value="1"/>
</dbReference>
<dbReference type="InterPro" id="IPR000847">
    <property type="entry name" value="LysR_HTH_N"/>
</dbReference>
<evidence type="ECO:0000256" key="3">
    <source>
        <dbReference type="ARBA" id="ARBA00023125"/>
    </source>
</evidence>
<dbReference type="Pfam" id="PF00126">
    <property type="entry name" value="HTH_1"/>
    <property type="match status" value="1"/>
</dbReference>
<dbReference type="PROSITE" id="PS50931">
    <property type="entry name" value="HTH_LYSR"/>
    <property type="match status" value="1"/>
</dbReference>
<evidence type="ECO:0000256" key="4">
    <source>
        <dbReference type="ARBA" id="ARBA00023159"/>
    </source>
</evidence>
<dbReference type="GO" id="GO:0003700">
    <property type="term" value="F:DNA-binding transcription factor activity"/>
    <property type="evidence" value="ECO:0007669"/>
    <property type="project" value="InterPro"/>
</dbReference>
<evidence type="ECO:0000256" key="2">
    <source>
        <dbReference type="ARBA" id="ARBA00023015"/>
    </source>
</evidence>
<dbReference type="Gene3D" id="3.40.190.290">
    <property type="match status" value="1"/>
</dbReference>
<keyword evidence="3" id="KW-0238">DNA-binding</keyword>
<dbReference type="Proteomes" id="UP000254869">
    <property type="component" value="Unassembled WGS sequence"/>
</dbReference>
<dbReference type="FunFam" id="1.10.10.10:FF:000001">
    <property type="entry name" value="LysR family transcriptional regulator"/>
    <property type="match status" value="1"/>
</dbReference>
<dbReference type="InterPro" id="IPR036388">
    <property type="entry name" value="WH-like_DNA-bd_sf"/>
</dbReference>
<comment type="caution">
    <text evidence="7">The sequence shown here is derived from an EMBL/GenBank/DDBJ whole genome shotgun (WGS) entry which is preliminary data.</text>
</comment>
<name>A0A370IBU7_9NOCA</name>
<evidence type="ECO:0000256" key="1">
    <source>
        <dbReference type="ARBA" id="ARBA00009437"/>
    </source>
</evidence>
<proteinExistence type="inferred from homology"/>
<keyword evidence="8" id="KW-1185">Reference proteome</keyword>
<dbReference type="GO" id="GO:0003677">
    <property type="term" value="F:DNA binding"/>
    <property type="evidence" value="ECO:0007669"/>
    <property type="project" value="UniProtKB-KW"/>
</dbReference>
<dbReference type="Pfam" id="PF03466">
    <property type="entry name" value="LysR_substrate"/>
    <property type="match status" value="1"/>
</dbReference>
<dbReference type="PANTHER" id="PTHR30346:SF0">
    <property type="entry name" value="HCA OPERON TRANSCRIPTIONAL ACTIVATOR HCAR"/>
    <property type="match status" value="1"/>
</dbReference>
<evidence type="ECO:0000259" key="6">
    <source>
        <dbReference type="PROSITE" id="PS50931"/>
    </source>
</evidence>